<dbReference type="InterPro" id="IPR031052">
    <property type="entry name" value="FHY3/FAR1"/>
</dbReference>
<keyword evidence="2 6" id="KW-0479">Metal-binding</keyword>
<comment type="similarity">
    <text evidence="1 6">Belongs to the FHY3/FAR1 family.</text>
</comment>
<keyword evidence="3 5" id="KW-0863">Zinc-finger</keyword>
<dbReference type="GO" id="GO:0008270">
    <property type="term" value="F:zinc ion binding"/>
    <property type="evidence" value="ECO:0007669"/>
    <property type="project" value="UniProtKB-UniRule"/>
</dbReference>
<dbReference type="Pfam" id="PF03101">
    <property type="entry name" value="FAR1"/>
    <property type="match status" value="1"/>
</dbReference>
<evidence type="ECO:0000259" key="8">
    <source>
        <dbReference type="PROSITE" id="PS50966"/>
    </source>
</evidence>
<dbReference type="InterPro" id="IPR006564">
    <property type="entry name" value="Znf_PMZ"/>
</dbReference>
<feature type="region of interest" description="Disordered" evidence="7">
    <location>
        <begin position="1"/>
        <end position="29"/>
    </location>
</feature>
<evidence type="ECO:0000256" key="4">
    <source>
        <dbReference type="ARBA" id="ARBA00022833"/>
    </source>
</evidence>
<dbReference type="Pfam" id="PF04434">
    <property type="entry name" value="SWIM"/>
    <property type="match status" value="1"/>
</dbReference>
<feature type="compositionally biased region" description="Acidic residues" evidence="7">
    <location>
        <begin position="10"/>
        <end position="25"/>
    </location>
</feature>
<feature type="compositionally biased region" description="Basic residues" evidence="7">
    <location>
        <begin position="715"/>
        <end position="724"/>
    </location>
</feature>
<evidence type="ECO:0000256" key="3">
    <source>
        <dbReference type="ARBA" id="ARBA00022771"/>
    </source>
</evidence>
<proteinExistence type="inferred from homology"/>
<dbReference type="InterPro" id="IPR007527">
    <property type="entry name" value="Znf_SWIM"/>
</dbReference>
<keyword evidence="4 6" id="KW-0862">Zinc</keyword>
<dbReference type="GO" id="GO:0006355">
    <property type="term" value="P:regulation of DNA-templated transcription"/>
    <property type="evidence" value="ECO:0007669"/>
    <property type="project" value="UniProtKB-UniRule"/>
</dbReference>
<dbReference type="Pfam" id="PF10551">
    <property type="entry name" value="MULE"/>
    <property type="match status" value="1"/>
</dbReference>
<dbReference type="PANTHER" id="PTHR31669">
    <property type="entry name" value="PROTEIN FAR1-RELATED SEQUENCE 10-RELATED"/>
    <property type="match status" value="1"/>
</dbReference>
<dbReference type="EMBL" id="CAJGYO010000017">
    <property type="protein sequence ID" value="CAD6335014.1"/>
    <property type="molecule type" value="Genomic_DNA"/>
</dbReference>
<dbReference type="InterPro" id="IPR018289">
    <property type="entry name" value="MULE_transposase_dom"/>
</dbReference>
<dbReference type="PROSITE" id="PS50966">
    <property type="entry name" value="ZF_SWIM"/>
    <property type="match status" value="1"/>
</dbReference>
<evidence type="ECO:0000256" key="7">
    <source>
        <dbReference type="SAM" id="MobiDB-lite"/>
    </source>
</evidence>
<organism evidence="9 10">
    <name type="scientific">Miscanthus lutarioriparius</name>
    <dbReference type="NCBI Taxonomy" id="422564"/>
    <lineage>
        <taxon>Eukaryota</taxon>
        <taxon>Viridiplantae</taxon>
        <taxon>Streptophyta</taxon>
        <taxon>Embryophyta</taxon>
        <taxon>Tracheophyta</taxon>
        <taxon>Spermatophyta</taxon>
        <taxon>Magnoliopsida</taxon>
        <taxon>Liliopsida</taxon>
        <taxon>Poales</taxon>
        <taxon>Poaceae</taxon>
        <taxon>PACMAD clade</taxon>
        <taxon>Panicoideae</taxon>
        <taxon>Andropogonodae</taxon>
        <taxon>Andropogoneae</taxon>
        <taxon>Saccharinae</taxon>
        <taxon>Miscanthus</taxon>
    </lineage>
</organism>
<comment type="function">
    <text evidence="6">Putative transcription activator involved in regulating light control of development.</text>
</comment>
<dbReference type="InterPro" id="IPR004330">
    <property type="entry name" value="FAR1_DNA_bnd_dom"/>
</dbReference>
<protein>
    <recommendedName>
        <fullName evidence="6">Protein FAR1-RELATED SEQUENCE</fullName>
    </recommendedName>
</protein>
<sequence>MMEVGLNPGEELDFGGNQDDDDDAGDISPASKDLAAMVEAAAAAETVELDDGVGVGGAGVEATAAATAAASSSLSLAAQYGDDRTPRDGMVFKSYEEVLNFYKRYALRTGFGVCVKKSSFTKAGLCRRLVLVCNKWGTGKEDACYQARPTAKTNCQATVVARLWVDNLLHLTDVNLEHNHALNPSAARFLRCYKTLPSGLSKDLVVRAARGECSAAGDIDVPIFDEWGRLKIGEADVVAINSFFAEMQAKLPNSFYVMDLYVEGHLRSVLWADSRSRAAYQYFSDAVWIDTTCLRNKYQVPLVSFLGVNHHGQLVLLGCGLLSDESTESFLWLFRSWLTCMKERPPNAIVTDECVAIKAAVREVFPKTRHRISDWHVVRSISEKIGDLPEYEAMRTDLVTAIYDSSIDSEFEARWKNWVDRFGLQDNAWIAFLYENRHLWAPAFLKDTFWAGLCTVSQRESPSTFFEDALSSETTLVTFLASYMTLLDNRYKMEQQDDFDSLNSSRVLISKYQMEEQLSRLYTLNMFMKFQDELKATMHCQVQLDGSASSFIVIDLTEAGSEMLNKKYEVVHCMGTNRMECNCGLFQFSGIVCRHALSVLKWQQVYDIPPCYVLYRWRADFKQLHYPDNPPKDLATSNHVERYDYISLQFLRLVEIGMTSDEKYRHAVRLLKDMKETLLDDNLCRDLEQKLTPAERAIVNGDNHTQPGSSEGGPAKKRRGRPPKKNKEINVDSMVNQYGNKESLLVSSDVTQKGAFHSASTTSNLGTHVRTHGIVDLMEEVHPSELSFDSRYGVQSGPSHHFGNQLNAGNTLQNRKVMKICLRAPLAYIVFVISKREALCVEVESFHLSGIPGLDFGAPRTLGMLHCAWNVEPWKCML</sequence>
<evidence type="ECO:0000256" key="6">
    <source>
        <dbReference type="RuleBase" id="RU367018"/>
    </source>
</evidence>
<evidence type="ECO:0000313" key="9">
    <source>
        <dbReference type="EMBL" id="CAD6335014.1"/>
    </source>
</evidence>
<evidence type="ECO:0000313" key="10">
    <source>
        <dbReference type="Proteomes" id="UP000604825"/>
    </source>
</evidence>
<feature type="domain" description="SWIM-type" evidence="8">
    <location>
        <begin position="568"/>
        <end position="604"/>
    </location>
</feature>
<gene>
    <name evidence="9" type="ORF">NCGR_LOCUS59112</name>
</gene>
<comment type="subcellular location">
    <subcellularLocation>
        <location evidence="6">Nucleus</location>
    </subcellularLocation>
</comment>
<keyword evidence="6" id="KW-0539">Nucleus</keyword>
<dbReference type="GO" id="GO:0005634">
    <property type="term" value="C:nucleus"/>
    <property type="evidence" value="ECO:0007669"/>
    <property type="project" value="UniProtKB-SubCell"/>
</dbReference>
<comment type="caution">
    <text evidence="9">The sequence shown here is derived from an EMBL/GenBank/DDBJ whole genome shotgun (WGS) entry which is preliminary data.</text>
</comment>
<feature type="region of interest" description="Disordered" evidence="7">
    <location>
        <begin position="696"/>
        <end position="727"/>
    </location>
</feature>
<dbReference type="PANTHER" id="PTHR31669:SF265">
    <property type="entry name" value="PROTEIN FAR1-RELATED SEQUENCE"/>
    <property type="match status" value="1"/>
</dbReference>
<dbReference type="SMART" id="SM00575">
    <property type="entry name" value="ZnF_PMZ"/>
    <property type="match status" value="1"/>
</dbReference>
<evidence type="ECO:0000256" key="2">
    <source>
        <dbReference type="ARBA" id="ARBA00022723"/>
    </source>
</evidence>
<evidence type="ECO:0000256" key="5">
    <source>
        <dbReference type="PROSITE-ProRule" id="PRU00325"/>
    </source>
</evidence>
<dbReference type="OrthoDB" id="641338at2759"/>
<keyword evidence="10" id="KW-1185">Reference proteome</keyword>
<dbReference type="Proteomes" id="UP000604825">
    <property type="component" value="Unassembled WGS sequence"/>
</dbReference>
<evidence type="ECO:0000256" key="1">
    <source>
        <dbReference type="ARBA" id="ARBA00005889"/>
    </source>
</evidence>
<accession>A0A811S1R8</accession>
<reference evidence="9" key="1">
    <citation type="submission" date="2020-10" db="EMBL/GenBank/DDBJ databases">
        <authorList>
            <person name="Han B."/>
            <person name="Lu T."/>
            <person name="Zhao Q."/>
            <person name="Huang X."/>
            <person name="Zhao Y."/>
        </authorList>
    </citation>
    <scope>NUCLEOTIDE SEQUENCE</scope>
</reference>
<dbReference type="AlphaFoldDB" id="A0A811S1R8"/>
<name>A0A811S1R8_9POAL</name>